<evidence type="ECO:0000313" key="19">
    <source>
        <dbReference type="EMBL" id="HEF65988.1"/>
    </source>
</evidence>
<comment type="function">
    <text evidence="3 14 16">Endonuclease that specifically degrades the RNA of RNA-DNA hybrids.</text>
</comment>
<dbReference type="NCBIfam" id="NF000595">
    <property type="entry name" value="PRK00015.1-3"/>
    <property type="match status" value="1"/>
</dbReference>
<feature type="compositionally biased region" description="Polar residues" evidence="17">
    <location>
        <begin position="1"/>
        <end position="11"/>
    </location>
</feature>
<reference evidence="19" key="1">
    <citation type="journal article" date="2020" name="mSystems">
        <title>Genome- and Community-Level Interaction Insights into Carbon Utilization and Element Cycling Functions of Hydrothermarchaeota in Hydrothermal Sediment.</title>
        <authorList>
            <person name="Zhou Z."/>
            <person name="Liu Y."/>
            <person name="Xu W."/>
            <person name="Pan J."/>
            <person name="Luo Z.H."/>
            <person name="Li M."/>
        </authorList>
    </citation>
    <scope>NUCLEOTIDE SEQUENCE [LARGE SCALE GENOMIC DNA]</scope>
    <source>
        <strain evidence="19">SpSt-222</strain>
    </source>
</reference>
<dbReference type="GO" id="GO:0032299">
    <property type="term" value="C:ribonuclease H2 complex"/>
    <property type="evidence" value="ECO:0007669"/>
    <property type="project" value="TreeGrafter"/>
</dbReference>
<dbReference type="Gene3D" id="3.30.420.10">
    <property type="entry name" value="Ribonuclease H-like superfamily/Ribonuclease H"/>
    <property type="match status" value="1"/>
</dbReference>
<dbReference type="GO" id="GO:0005737">
    <property type="term" value="C:cytoplasm"/>
    <property type="evidence" value="ECO:0007669"/>
    <property type="project" value="UniProtKB-SubCell"/>
</dbReference>
<dbReference type="GO" id="GO:0004523">
    <property type="term" value="F:RNA-DNA hybrid ribonuclease activity"/>
    <property type="evidence" value="ECO:0007669"/>
    <property type="project" value="UniProtKB-UniRule"/>
</dbReference>
<dbReference type="InterPro" id="IPR024567">
    <property type="entry name" value="RNase_HII/HIII_dom"/>
</dbReference>
<organism evidence="19">
    <name type="scientific">Thermomicrobium roseum</name>
    <dbReference type="NCBI Taxonomy" id="500"/>
    <lineage>
        <taxon>Bacteria</taxon>
        <taxon>Pseudomonadati</taxon>
        <taxon>Thermomicrobiota</taxon>
        <taxon>Thermomicrobia</taxon>
        <taxon>Thermomicrobiales</taxon>
        <taxon>Thermomicrobiaceae</taxon>
        <taxon>Thermomicrobium</taxon>
    </lineage>
</organism>
<comment type="cofactor">
    <cofactor evidence="14 15">
        <name>Mn(2+)</name>
        <dbReference type="ChEBI" id="CHEBI:29035"/>
    </cofactor>
    <cofactor evidence="14 15">
        <name>Mg(2+)</name>
        <dbReference type="ChEBI" id="CHEBI:18420"/>
    </cofactor>
    <text evidence="14 15">Manganese or magnesium. Binds 1 divalent metal ion per monomer in the absence of substrate. May bind a second metal ion after substrate binding.</text>
</comment>
<gene>
    <name evidence="14" type="primary">rnhB</name>
    <name evidence="19" type="ORF">ENP47_10375</name>
</gene>
<comment type="caution">
    <text evidence="19">The sequence shown here is derived from an EMBL/GenBank/DDBJ whole genome shotgun (WGS) entry which is preliminary data.</text>
</comment>
<evidence type="ECO:0000256" key="10">
    <source>
        <dbReference type="ARBA" id="ARBA00022723"/>
    </source>
</evidence>
<sequence>MSAPLVSSSKRQPGRDERPTFNLEQELWQAGKVRVAGLDEVGRGALAGPVVAAACVFAPGTDIPDLLSDSKRLTPRQRARIAEWIRLHATAWALGAASHREIDRYGIVRATALAMHRALARLGPVDHVLYDGLVLPGFDSTISTAIVGGDCLCASIAAASILAKVTRDRLMERLARFFPGYGWEDNAGYGTPAHRQAIARLGLTPLHRRSFRIGLSVQED</sequence>
<evidence type="ECO:0000256" key="6">
    <source>
        <dbReference type="ARBA" id="ARBA00012180"/>
    </source>
</evidence>
<feature type="region of interest" description="Disordered" evidence="17">
    <location>
        <begin position="1"/>
        <end position="20"/>
    </location>
</feature>
<evidence type="ECO:0000256" key="5">
    <source>
        <dbReference type="ARBA" id="ARBA00007383"/>
    </source>
</evidence>
<evidence type="ECO:0000259" key="18">
    <source>
        <dbReference type="PROSITE" id="PS51975"/>
    </source>
</evidence>
<dbReference type="CDD" id="cd07182">
    <property type="entry name" value="RNase_HII_bacteria_HII_like"/>
    <property type="match status" value="1"/>
</dbReference>
<dbReference type="GO" id="GO:0043137">
    <property type="term" value="P:DNA replication, removal of RNA primer"/>
    <property type="evidence" value="ECO:0007669"/>
    <property type="project" value="TreeGrafter"/>
</dbReference>
<dbReference type="SUPFAM" id="SSF53098">
    <property type="entry name" value="Ribonuclease H-like"/>
    <property type="match status" value="1"/>
</dbReference>
<evidence type="ECO:0000256" key="13">
    <source>
        <dbReference type="ARBA" id="ARBA00023211"/>
    </source>
</evidence>
<evidence type="ECO:0000256" key="7">
    <source>
        <dbReference type="ARBA" id="ARBA00019179"/>
    </source>
</evidence>
<feature type="binding site" evidence="14 15">
    <location>
        <position position="131"/>
    </location>
    <ligand>
        <name>a divalent metal cation</name>
        <dbReference type="ChEBI" id="CHEBI:60240"/>
    </ligand>
</feature>
<keyword evidence="9 14" id="KW-0540">Nuclease</keyword>
<proteinExistence type="inferred from homology"/>
<dbReference type="PANTHER" id="PTHR10954:SF18">
    <property type="entry name" value="RIBONUCLEASE HII"/>
    <property type="match status" value="1"/>
</dbReference>
<keyword evidence="10 14" id="KW-0479">Metal-binding</keyword>
<feature type="binding site" evidence="14 15">
    <location>
        <position position="40"/>
    </location>
    <ligand>
        <name>a divalent metal cation</name>
        <dbReference type="ChEBI" id="CHEBI:60240"/>
    </ligand>
</feature>
<keyword evidence="12 14" id="KW-0378">Hydrolase</keyword>
<keyword evidence="8 14" id="KW-0963">Cytoplasm</keyword>
<evidence type="ECO:0000256" key="17">
    <source>
        <dbReference type="SAM" id="MobiDB-lite"/>
    </source>
</evidence>
<evidence type="ECO:0000256" key="8">
    <source>
        <dbReference type="ARBA" id="ARBA00022490"/>
    </source>
</evidence>
<feature type="binding site" evidence="14 15">
    <location>
        <position position="39"/>
    </location>
    <ligand>
        <name>a divalent metal cation</name>
        <dbReference type="ChEBI" id="CHEBI:60240"/>
    </ligand>
</feature>
<comment type="cofactor">
    <cofactor evidence="2">
        <name>Mg(2+)</name>
        <dbReference type="ChEBI" id="CHEBI:18420"/>
    </cofactor>
</comment>
<feature type="domain" description="RNase H type-2" evidence="18">
    <location>
        <begin position="33"/>
        <end position="220"/>
    </location>
</feature>
<dbReference type="GO" id="GO:0006298">
    <property type="term" value="P:mismatch repair"/>
    <property type="evidence" value="ECO:0007669"/>
    <property type="project" value="TreeGrafter"/>
</dbReference>
<evidence type="ECO:0000256" key="3">
    <source>
        <dbReference type="ARBA" id="ARBA00004065"/>
    </source>
</evidence>
<evidence type="ECO:0000256" key="4">
    <source>
        <dbReference type="ARBA" id="ARBA00004496"/>
    </source>
</evidence>
<protein>
    <recommendedName>
        <fullName evidence="7 14">Ribonuclease HII</fullName>
        <shortName evidence="14">RNase HII</shortName>
        <ecNumber evidence="6 14">3.1.26.4</ecNumber>
    </recommendedName>
</protein>
<dbReference type="EC" id="3.1.26.4" evidence="6 14"/>
<evidence type="ECO:0000256" key="15">
    <source>
        <dbReference type="PROSITE-ProRule" id="PRU01319"/>
    </source>
</evidence>
<evidence type="ECO:0000256" key="16">
    <source>
        <dbReference type="RuleBase" id="RU003515"/>
    </source>
</evidence>
<evidence type="ECO:0000256" key="1">
    <source>
        <dbReference type="ARBA" id="ARBA00000077"/>
    </source>
</evidence>
<dbReference type="GO" id="GO:0003723">
    <property type="term" value="F:RNA binding"/>
    <property type="evidence" value="ECO:0007669"/>
    <property type="project" value="UniProtKB-UniRule"/>
</dbReference>
<evidence type="ECO:0000256" key="2">
    <source>
        <dbReference type="ARBA" id="ARBA00001946"/>
    </source>
</evidence>
<dbReference type="PROSITE" id="PS51975">
    <property type="entry name" value="RNASE_H_2"/>
    <property type="match status" value="1"/>
</dbReference>
<name>A0A7C2BGY1_THERO</name>
<dbReference type="InterPro" id="IPR022898">
    <property type="entry name" value="RNase_HII"/>
</dbReference>
<dbReference type="InterPro" id="IPR036397">
    <property type="entry name" value="RNaseH_sf"/>
</dbReference>
<evidence type="ECO:0000256" key="12">
    <source>
        <dbReference type="ARBA" id="ARBA00022801"/>
    </source>
</evidence>
<comment type="catalytic activity">
    <reaction evidence="1 14 15 16">
        <text>Endonucleolytic cleavage to 5'-phosphomonoester.</text>
        <dbReference type="EC" id="3.1.26.4"/>
    </reaction>
</comment>
<dbReference type="HAMAP" id="MF_00052_B">
    <property type="entry name" value="RNase_HII_B"/>
    <property type="match status" value="1"/>
</dbReference>
<evidence type="ECO:0000256" key="11">
    <source>
        <dbReference type="ARBA" id="ARBA00022759"/>
    </source>
</evidence>
<dbReference type="PANTHER" id="PTHR10954">
    <property type="entry name" value="RIBONUCLEASE H2 SUBUNIT A"/>
    <property type="match status" value="1"/>
</dbReference>
<dbReference type="EMBL" id="DSJL01000011">
    <property type="protein sequence ID" value="HEF65988.1"/>
    <property type="molecule type" value="Genomic_DNA"/>
</dbReference>
<dbReference type="Pfam" id="PF01351">
    <property type="entry name" value="RNase_HII"/>
    <property type="match status" value="1"/>
</dbReference>
<evidence type="ECO:0000256" key="14">
    <source>
        <dbReference type="HAMAP-Rule" id="MF_00052"/>
    </source>
</evidence>
<comment type="subcellular location">
    <subcellularLocation>
        <location evidence="4 14">Cytoplasm</location>
    </subcellularLocation>
</comment>
<dbReference type="InterPro" id="IPR001352">
    <property type="entry name" value="RNase_HII/HIII"/>
</dbReference>
<evidence type="ECO:0000256" key="9">
    <source>
        <dbReference type="ARBA" id="ARBA00022722"/>
    </source>
</evidence>
<dbReference type="GO" id="GO:0030145">
    <property type="term" value="F:manganese ion binding"/>
    <property type="evidence" value="ECO:0007669"/>
    <property type="project" value="UniProtKB-UniRule"/>
</dbReference>
<keyword evidence="13 14" id="KW-0464">Manganese</keyword>
<dbReference type="AlphaFoldDB" id="A0A7C2BGY1"/>
<accession>A0A7C2BGY1</accession>
<keyword evidence="11 14" id="KW-0255">Endonuclease</keyword>
<dbReference type="InterPro" id="IPR012337">
    <property type="entry name" value="RNaseH-like_sf"/>
</dbReference>
<comment type="similarity">
    <text evidence="5 14 16">Belongs to the RNase HII family.</text>
</comment>